<keyword evidence="5" id="KW-1185">Reference proteome</keyword>
<name>A0A7L0W2E3_ALELA</name>
<feature type="region of interest" description="Disordered" evidence="2">
    <location>
        <begin position="601"/>
        <end position="653"/>
    </location>
</feature>
<evidence type="ECO:0000313" key="5">
    <source>
        <dbReference type="Proteomes" id="UP000562322"/>
    </source>
</evidence>
<feature type="compositionally biased region" description="Low complexity" evidence="2">
    <location>
        <begin position="693"/>
        <end position="704"/>
    </location>
</feature>
<dbReference type="InterPro" id="IPR011992">
    <property type="entry name" value="EF-hand-dom_pair"/>
</dbReference>
<dbReference type="EMBL" id="VXAV01002228">
    <property type="protein sequence ID" value="NXL85174.1"/>
    <property type="molecule type" value="Genomic_DNA"/>
</dbReference>
<dbReference type="SUPFAM" id="SSF47473">
    <property type="entry name" value="EF-hand"/>
    <property type="match status" value="1"/>
</dbReference>
<accession>A0A7L0W2E3</accession>
<feature type="compositionally biased region" description="Low complexity" evidence="2">
    <location>
        <begin position="673"/>
        <end position="683"/>
    </location>
</feature>
<feature type="coiled-coil region" evidence="1">
    <location>
        <begin position="93"/>
        <end position="129"/>
    </location>
</feature>
<feature type="domain" description="EH" evidence="3">
    <location>
        <begin position="338"/>
        <end position="420"/>
    </location>
</feature>
<dbReference type="InterPro" id="IPR039656">
    <property type="entry name" value="SYNRG"/>
</dbReference>
<dbReference type="InterPro" id="IPR059024">
    <property type="entry name" value="SYNRG_C"/>
</dbReference>
<gene>
    <name evidence="4" type="primary">Synrg</name>
    <name evidence="4" type="ORF">ALELAT_R12298</name>
</gene>
<sequence>SSSFMFPVPGGLGPPQGMIPMQQQGFPMVPVMQSNMPGMMGMNYGSQMPAGPMAMQGGMPLGPMPAAGMPYMGQASFLGMRPAAPQYTPDMQKQFAEEQQKRFEHQQKFLEEERKRRQFEEQKQKLRLLSSVKPKTGEKSRDDALEAIKGNLDGFSRDAKMHPTPASHPKKPDHPTSSHPAVSVSRSAFLSDEGFSDFMQGPVEAPSLVPQPTSQPFQPFHSATEAGQLLSEKAAVQPLPPAQAPVLSILHDNGPNESEQEQTKLKTSEVGHKASAAGQACPSLATSDWDVVGGRESGATAAEVHKASEQNIAVEECGVGVFPSQDPIQQMMPPWLYNDSLVPELYKKILETTLTPAGIDTGKLYPILMSSGLPRETLGQIWALANRTTPGKLTKEELYAVLAMIAVTQRGIPAVSPDVLNQFPAAPVPTLTGFSMSLPAAVSQQPLLPPAPPASLPLSIGPPVMGLSMAVPAGGAAAQPATAFGPSFPPSQVVKPEDDDFQEFQDASKSGSLDDSFTDFQGDGAGSSKATSSQHRSSVPSLLMPLPGNKTLPSTDKYAVFKGISAEKPESTSAFGDSGDKYSAFRELEQPSESKYIGDNLAEFKPAGPDDGFTDFKTADSVSPLEPPTKDKPFPASFPSLPAQSKPHTQAKTSLNLADLDLFSTTGENKQLSFPPAFNAPKSSFPPPPPPSSTAQPAPSKSSSLADEFGEFNLFGEFSNCASAGGQDDFADFMAFNNSSGFSEQKPDDKYAALKLEASPAPQPGLSASAAKGGQSLAATPTRYDAFKQLSLEGSGSGFEEPKDSALSSVKSDDDFADFHSNKFSSTCGSAEKSLVDKVAAFKQAKEDSASVKSLDLPSIGGSSVGKEDSEDALSVQFDMKLADVGGDLKHVMSDSSLDLPTVSGQHPPAADADDFKCAPFGSCNSGSAVSSLASYDGSDKDDIQQGKKFSSLGQALGSGSSAATSVLQKKETLFGSSENITMTTVSKVTTFSSEDALQDVSFAAFANFKDSGPVPGGPSDDDIGDFGDFARPPSAARDAAADASQEADFLAASEMQRESTDDFGEFQSEKPKISKFDFLLATSQGKVKSSEEMIRSELATFDLSVQGSHKRSLSLGDREISRSSPLPVLDQPFRDRSNTLSEKPALPVIRDKYKDLTGEVEESERYAYEWQRCLESALQVIRKANDTLNGISSSSVCTEVIQSAQGMEYLLGVVEVYRVTKRVELGIKATAVCSEKLQQLLKDIDKVWHNLISFMSLAALTPDENSLDFSSCMLRPGIKNAQDLACGVCLLNVDSRSKKEEKPVEELPRKAFNSEMDNFKLAYGGHQYHASCANFWINCVEPKPPGLILPDLL</sequence>
<keyword evidence="1" id="KW-0175">Coiled coil</keyword>
<feature type="non-terminal residue" evidence="4">
    <location>
        <position position="1"/>
    </location>
</feature>
<feature type="compositionally biased region" description="Polar residues" evidence="2">
    <location>
        <begin position="642"/>
        <end position="653"/>
    </location>
</feature>
<dbReference type="CDD" id="cd00052">
    <property type="entry name" value="EH"/>
    <property type="match status" value="1"/>
</dbReference>
<feature type="region of interest" description="Disordered" evidence="2">
    <location>
        <begin position="154"/>
        <end position="183"/>
    </location>
</feature>
<dbReference type="Pfam" id="PF25999">
    <property type="entry name" value="SYNRG_C"/>
    <property type="match status" value="1"/>
</dbReference>
<dbReference type="Gene3D" id="1.10.238.10">
    <property type="entry name" value="EF-hand"/>
    <property type="match status" value="1"/>
</dbReference>
<dbReference type="PROSITE" id="PS50031">
    <property type="entry name" value="EH"/>
    <property type="match status" value="1"/>
</dbReference>
<evidence type="ECO:0000256" key="2">
    <source>
        <dbReference type="SAM" id="MobiDB-lite"/>
    </source>
</evidence>
<evidence type="ECO:0000256" key="1">
    <source>
        <dbReference type="SAM" id="Coils"/>
    </source>
</evidence>
<feature type="region of interest" description="Disordered" evidence="2">
    <location>
        <begin position="502"/>
        <end position="550"/>
    </location>
</feature>
<dbReference type="PANTHER" id="PTHR15463">
    <property type="entry name" value="AP1 GAMMA SUBUNIT BINDING PROTEIN 1"/>
    <property type="match status" value="1"/>
</dbReference>
<dbReference type="InterPro" id="IPR000261">
    <property type="entry name" value="EH_dom"/>
</dbReference>
<evidence type="ECO:0000313" key="4">
    <source>
        <dbReference type="EMBL" id="NXL85174.1"/>
    </source>
</evidence>
<dbReference type="OrthoDB" id="524326at2759"/>
<feature type="compositionally biased region" description="Polar residues" evidence="2">
    <location>
        <begin position="528"/>
        <end position="540"/>
    </location>
</feature>
<dbReference type="Pfam" id="PF12763">
    <property type="entry name" value="EH"/>
    <property type="match status" value="1"/>
</dbReference>
<dbReference type="PANTHER" id="PTHR15463:SF2">
    <property type="entry name" value="SYNERGIN GAMMA"/>
    <property type="match status" value="1"/>
</dbReference>
<dbReference type="SMART" id="SM00027">
    <property type="entry name" value="EH"/>
    <property type="match status" value="1"/>
</dbReference>
<dbReference type="GO" id="GO:0030130">
    <property type="term" value="C:clathrin coat of trans-Golgi network vesicle"/>
    <property type="evidence" value="ECO:0007669"/>
    <property type="project" value="TreeGrafter"/>
</dbReference>
<evidence type="ECO:0000259" key="3">
    <source>
        <dbReference type="PROSITE" id="PS50031"/>
    </source>
</evidence>
<reference evidence="4 5" key="1">
    <citation type="submission" date="2019-09" db="EMBL/GenBank/DDBJ databases">
        <title>Bird 10,000 Genomes (B10K) Project - Family phase.</title>
        <authorList>
            <person name="Zhang G."/>
        </authorList>
    </citation>
    <scope>NUCLEOTIDE SEQUENCE [LARGE SCALE GENOMIC DNA]</scope>
    <source>
        <strain evidence="4">B10K-DU-001-39</strain>
        <tissue evidence="4">Muscle</tissue>
    </source>
</reference>
<feature type="compositionally biased region" description="Polar residues" evidence="2">
    <location>
        <begin position="505"/>
        <end position="519"/>
    </location>
</feature>
<feature type="non-terminal residue" evidence="4">
    <location>
        <position position="1354"/>
    </location>
</feature>
<comment type="caution">
    <text evidence="4">The sequence shown here is derived from an EMBL/GenBank/DDBJ whole genome shotgun (WGS) entry which is preliminary data.</text>
</comment>
<feature type="region of interest" description="Disordered" evidence="2">
    <location>
        <begin position="668"/>
        <end position="706"/>
    </location>
</feature>
<protein>
    <submittedName>
        <fullName evidence="4">SYNRG protein</fullName>
    </submittedName>
</protein>
<proteinExistence type="predicted"/>
<dbReference type="Proteomes" id="UP000562322">
    <property type="component" value="Unassembled WGS sequence"/>
</dbReference>
<organism evidence="4 5">
    <name type="scientific">Alectura lathami</name>
    <name type="common">Australian brush turkey</name>
    <dbReference type="NCBI Taxonomy" id="81907"/>
    <lineage>
        <taxon>Eukaryota</taxon>
        <taxon>Metazoa</taxon>
        <taxon>Chordata</taxon>
        <taxon>Craniata</taxon>
        <taxon>Vertebrata</taxon>
        <taxon>Euteleostomi</taxon>
        <taxon>Archelosauria</taxon>
        <taxon>Archosauria</taxon>
        <taxon>Dinosauria</taxon>
        <taxon>Saurischia</taxon>
        <taxon>Theropoda</taxon>
        <taxon>Coelurosauria</taxon>
        <taxon>Aves</taxon>
        <taxon>Neognathae</taxon>
        <taxon>Galloanserae</taxon>
        <taxon>Galliformes</taxon>
        <taxon>Megapodiidae</taxon>
        <taxon>Alectura</taxon>
    </lineage>
</organism>
<feature type="region of interest" description="Disordered" evidence="2">
    <location>
        <begin position="928"/>
        <end position="947"/>
    </location>
</feature>